<name>A0AAD4UI96_OVIAM</name>
<dbReference type="EMBL" id="JAKZEL010000003">
    <property type="protein sequence ID" value="KAI4545122.1"/>
    <property type="molecule type" value="Genomic_DNA"/>
</dbReference>
<evidence type="ECO:0000313" key="2">
    <source>
        <dbReference type="Proteomes" id="UP001214576"/>
    </source>
</evidence>
<proteinExistence type="predicted"/>
<comment type="caution">
    <text evidence="1">The sequence shown here is derived from an EMBL/GenBank/DDBJ whole genome shotgun (WGS) entry which is preliminary data.</text>
</comment>
<dbReference type="Proteomes" id="UP001214576">
    <property type="component" value="Unassembled WGS sequence"/>
</dbReference>
<organism evidence="1 2">
    <name type="scientific">Ovis ammon polii</name>
    <dbReference type="NCBI Taxonomy" id="230172"/>
    <lineage>
        <taxon>Eukaryota</taxon>
        <taxon>Metazoa</taxon>
        <taxon>Chordata</taxon>
        <taxon>Craniata</taxon>
        <taxon>Vertebrata</taxon>
        <taxon>Euteleostomi</taxon>
        <taxon>Mammalia</taxon>
        <taxon>Eutheria</taxon>
        <taxon>Laurasiatheria</taxon>
        <taxon>Artiodactyla</taxon>
        <taxon>Ruminantia</taxon>
        <taxon>Pecora</taxon>
        <taxon>Bovidae</taxon>
        <taxon>Caprinae</taxon>
        <taxon>Ovis</taxon>
    </lineage>
</organism>
<keyword evidence="2" id="KW-1185">Reference proteome</keyword>
<evidence type="ECO:0000313" key="1">
    <source>
        <dbReference type="EMBL" id="KAI4545122.1"/>
    </source>
</evidence>
<dbReference type="AlphaFoldDB" id="A0AAD4UI96"/>
<sequence>MYLPGSQFCDLDLLNYMCSQLCSGPDISDIGLPIAFPLLSYFLPKVAMSPAVLVCRQRKALKVDGEAEVSEEGSAKELARDFLPVHQDYSLSCKWLKCQRQQGRAVALDVAMAVDAELE</sequence>
<reference evidence="1" key="1">
    <citation type="submission" date="2022-03" db="EMBL/GenBank/DDBJ databases">
        <title>Genomic analyses of argali, domestic sheep and their hybrids provide insights into chromosomal evolution, heterosis and genetic basis of agronomic traits.</title>
        <authorList>
            <person name="Li M."/>
        </authorList>
    </citation>
    <scope>NUCLEOTIDE SEQUENCE</scope>
    <source>
        <strain evidence="1">CAU-MHL-2022a</strain>
        <tissue evidence="1">Skin</tissue>
    </source>
</reference>
<gene>
    <name evidence="1" type="ORF">MG293_005388</name>
</gene>
<accession>A0AAD4UI96</accession>
<protein>
    <submittedName>
        <fullName evidence="1">Uncharacterized protein</fullName>
    </submittedName>
</protein>